<protein>
    <submittedName>
        <fullName evidence="1">Uncharacterized protein</fullName>
    </submittedName>
</protein>
<evidence type="ECO:0000313" key="1">
    <source>
        <dbReference type="EMBL" id="RMX41157.1"/>
    </source>
</evidence>
<proteinExistence type="predicted"/>
<dbReference type="OMA" id="HETAECK"/>
<keyword evidence="2" id="KW-1185">Reference proteome</keyword>
<gene>
    <name evidence="1" type="ORF">pdam_00013983</name>
</gene>
<name>A0A3M6TIB0_POCDA</name>
<dbReference type="Proteomes" id="UP000275408">
    <property type="component" value="Unassembled WGS sequence"/>
</dbReference>
<organism evidence="1 2">
    <name type="scientific">Pocillopora damicornis</name>
    <name type="common">Cauliflower coral</name>
    <name type="synonym">Millepora damicornis</name>
    <dbReference type="NCBI Taxonomy" id="46731"/>
    <lineage>
        <taxon>Eukaryota</taxon>
        <taxon>Metazoa</taxon>
        <taxon>Cnidaria</taxon>
        <taxon>Anthozoa</taxon>
        <taxon>Hexacorallia</taxon>
        <taxon>Scleractinia</taxon>
        <taxon>Astrocoeniina</taxon>
        <taxon>Pocilloporidae</taxon>
        <taxon>Pocillopora</taxon>
    </lineage>
</organism>
<comment type="caution">
    <text evidence="1">The sequence shown here is derived from an EMBL/GenBank/DDBJ whole genome shotgun (WGS) entry which is preliminary data.</text>
</comment>
<reference evidence="1 2" key="1">
    <citation type="journal article" date="2018" name="Sci. Rep.">
        <title>Comparative analysis of the Pocillopora damicornis genome highlights role of immune system in coral evolution.</title>
        <authorList>
            <person name="Cunning R."/>
            <person name="Bay R.A."/>
            <person name="Gillette P."/>
            <person name="Baker A.C."/>
            <person name="Traylor-Knowles N."/>
        </authorList>
    </citation>
    <scope>NUCLEOTIDE SEQUENCE [LARGE SCALE GENOMIC DNA]</scope>
    <source>
        <strain evidence="1">RSMAS</strain>
        <tissue evidence="1">Whole animal</tissue>
    </source>
</reference>
<dbReference type="EMBL" id="RCHS01003525">
    <property type="protein sequence ID" value="RMX41157.1"/>
    <property type="molecule type" value="Genomic_DNA"/>
</dbReference>
<evidence type="ECO:0000313" key="2">
    <source>
        <dbReference type="Proteomes" id="UP000275408"/>
    </source>
</evidence>
<accession>A0A3M6TIB0</accession>
<dbReference type="AlphaFoldDB" id="A0A3M6TIB0"/>
<dbReference type="OrthoDB" id="5966232at2759"/>
<sequence length="534" mass="60094">MANFHVQNLNALLVKLEEHINYYASIRQTSVPDVSRNIKKILSWEEGERINAQQQPEENKITEVEKIIGKCVDFLESLSSGNPAQIMKECLSIASSVAVLVGGPYGDAAVAICRILTSIFFANSPKEPDLVTVFTNIVHAELLKFNGELKRQTFEGLKSRVKIMNACLKELLGPSNHTELPDKVLYETDFPQFIGEVAYNFLKGCDVDSKEEEANNYLTSMVIYCNAQTALFLLLTNILATFQSTGRETNMIKSLMDIQVQDAHEKLGFLSEEKYLRKSALFAMGKHPGKSITEDDLRKVVHIRHFSKCRHLPAYNIIEGFREGLGMPKLPETLVELFQGGSVRGPKGIIQRYPQPQTKGDHHYFQFINHSHVPVRVECGMAGSDVNRLRFRQNVPPYSSYEHVATESMWSTFSTGGVFTVYLSGEITSSETQNLKVFEFALYNPVVGLCGSAILEKDPQLSVHTGEDCWKQMGCNPSPPIYFEHCDKYYVVHGGHTWSFLRGGVLDFPGKNGCRTWRFVIQEYDPLEDLEAGP</sequence>